<feature type="region of interest" description="Disordered" evidence="1">
    <location>
        <begin position="1"/>
        <end position="95"/>
    </location>
</feature>
<gene>
    <name evidence="2" type="ORF">SEVIR_1G211900v2</name>
</gene>
<dbReference type="Proteomes" id="UP000298652">
    <property type="component" value="Chromosome 1"/>
</dbReference>
<sequence length="155" mass="17122">MSNLQGAQVEQHGAGGVQVEDDGAAPLSKPLEVDPLARERVGHRLHRPRDRCPVDHHAPSPRPNGSRARRARGRRRHYPHANRERLFPDEQGELPVGRRRQKQLLGRLPRGDLAAAAPLAVLRDLDPRRLPGGHVQGEHAVEAEPSTTWDGCTCS</sequence>
<evidence type="ECO:0000256" key="1">
    <source>
        <dbReference type="SAM" id="MobiDB-lite"/>
    </source>
</evidence>
<evidence type="ECO:0000313" key="3">
    <source>
        <dbReference type="Proteomes" id="UP000298652"/>
    </source>
</evidence>
<reference evidence="2" key="1">
    <citation type="submission" date="2019-03" db="EMBL/GenBank/DDBJ databases">
        <title>WGS assembly of Setaria viridis.</title>
        <authorList>
            <person name="Huang P."/>
            <person name="Jenkins J."/>
            <person name="Grimwood J."/>
            <person name="Barry K."/>
            <person name="Healey A."/>
            <person name="Mamidi S."/>
            <person name="Sreedasyam A."/>
            <person name="Shu S."/>
            <person name="Feldman M."/>
            <person name="Wu J."/>
            <person name="Yu Y."/>
            <person name="Chen C."/>
            <person name="Johnson J."/>
            <person name="Rokhsar D."/>
            <person name="Baxter I."/>
            <person name="Schmutz J."/>
            <person name="Brutnell T."/>
            <person name="Kellogg E."/>
        </authorList>
    </citation>
    <scope>NUCLEOTIDE SEQUENCE [LARGE SCALE GENOMIC DNA]</scope>
</reference>
<accession>A0A4U6WBT4</accession>
<dbReference type="AlphaFoldDB" id="A0A4U6WBT4"/>
<keyword evidence="3" id="KW-1185">Reference proteome</keyword>
<feature type="compositionally biased region" description="Polar residues" evidence="1">
    <location>
        <begin position="145"/>
        <end position="155"/>
    </location>
</feature>
<dbReference type="EMBL" id="CM016552">
    <property type="protein sequence ID" value="TKW39922.1"/>
    <property type="molecule type" value="Genomic_DNA"/>
</dbReference>
<feature type="compositionally biased region" description="Basic and acidic residues" evidence="1">
    <location>
        <begin position="31"/>
        <end position="42"/>
    </location>
</feature>
<dbReference type="Gramene" id="TKW39922">
    <property type="protein sequence ID" value="TKW39922"/>
    <property type="gene ID" value="SEVIR_1G211900v2"/>
</dbReference>
<feature type="region of interest" description="Disordered" evidence="1">
    <location>
        <begin position="133"/>
        <end position="155"/>
    </location>
</feature>
<evidence type="ECO:0000313" key="2">
    <source>
        <dbReference type="EMBL" id="TKW39922.1"/>
    </source>
</evidence>
<proteinExistence type="predicted"/>
<feature type="compositionally biased region" description="Basic residues" evidence="1">
    <location>
        <begin position="67"/>
        <end position="80"/>
    </location>
</feature>
<protein>
    <submittedName>
        <fullName evidence="2">Uncharacterized protein</fullName>
    </submittedName>
</protein>
<name>A0A4U6WBT4_SETVI</name>
<organism evidence="2 3">
    <name type="scientific">Setaria viridis</name>
    <name type="common">Green bristlegrass</name>
    <name type="synonym">Setaria italica subsp. viridis</name>
    <dbReference type="NCBI Taxonomy" id="4556"/>
    <lineage>
        <taxon>Eukaryota</taxon>
        <taxon>Viridiplantae</taxon>
        <taxon>Streptophyta</taxon>
        <taxon>Embryophyta</taxon>
        <taxon>Tracheophyta</taxon>
        <taxon>Spermatophyta</taxon>
        <taxon>Magnoliopsida</taxon>
        <taxon>Liliopsida</taxon>
        <taxon>Poales</taxon>
        <taxon>Poaceae</taxon>
        <taxon>PACMAD clade</taxon>
        <taxon>Panicoideae</taxon>
        <taxon>Panicodae</taxon>
        <taxon>Paniceae</taxon>
        <taxon>Cenchrinae</taxon>
        <taxon>Setaria</taxon>
    </lineage>
</organism>